<keyword evidence="10" id="KW-0460">Magnesium</keyword>
<feature type="coiled-coil region" evidence="13">
    <location>
        <begin position="558"/>
        <end position="597"/>
    </location>
</feature>
<keyword evidence="12" id="KW-0804">Transcription</keyword>
<evidence type="ECO:0000256" key="5">
    <source>
        <dbReference type="ARBA" id="ARBA00022695"/>
    </source>
</evidence>
<dbReference type="Pfam" id="PF08275">
    <property type="entry name" value="DNAG_N"/>
    <property type="match status" value="1"/>
</dbReference>
<evidence type="ECO:0000313" key="15">
    <source>
        <dbReference type="EMBL" id="CAB4546660.1"/>
    </source>
</evidence>
<dbReference type="EMBL" id="CAEZST010000009">
    <property type="protein sequence ID" value="CAB4546660.1"/>
    <property type="molecule type" value="Genomic_DNA"/>
</dbReference>
<evidence type="ECO:0000256" key="1">
    <source>
        <dbReference type="ARBA" id="ARBA00001947"/>
    </source>
</evidence>
<dbReference type="SUPFAM" id="SSF56731">
    <property type="entry name" value="DNA primase core"/>
    <property type="match status" value="1"/>
</dbReference>
<keyword evidence="9" id="KW-0862">Zinc</keyword>
<keyword evidence="11" id="KW-0238">DNA-binding</keyword>
<evidence type="ECO:0000256" key="8">
    <source>
        <dbReference type="ARBA" id="ARBA00022771"/>
    </source>
</evidence>
<sequence length="603" mass="66137">MPRVKQSDIEQLKDKIDIVDLIGSYISLKPAGPGSFKGLCPFHGEKSPSFHVRSNPAFYHCFGCGVGGDAFKFVQEVDKIGFGEAIEKLAQRVGYQLTYEEGEREGSNRNLLLNINKAASDYYQAQLNSEEGRAARDFLVARGFELEAIADFQVGYAPKGWQNLSQHLSEKGFSMEDQALAGLLSKGDKGYYDRFRGRVLWPIRDANFQVVGFGARKLYPDDQGPKYLNTPETPVYHKSSVLYGLDLARKEIATKRQVVVVEGYTDVMACHLAGEKTAVATCGTAFGEEHIKLINRLLGQSTDPASVVFTFDPDAAGEKAALKVYGDSSKFNALTFVASGPAGLDPSDLRQQQGDAAVIDMLKNRKPLFEFVIQHRLSQFTLSDIDSRVAAARSAAPVVAEIVDTALRSGYIRMLAEWVSLDVSDVAAMVGGNKAQATRARVEPLRTSTAMPQQEPVADKLETQIMQILLQNPTAFSLQQLRRMQAAGVISGAYKQLLDLIIENADHLADPSFANMLAHRGDEGLQNTIRQLALAPLPLKSEADLGKYSQGIVSGAMIKALDREKTDLLAALRRAELASSDEQKSAIQRQLVELEAERRSLMN</sequence>
<dbReference type="PANTHER" id="PTHR30313:SF2">
    <property type="entry name" value="DNA PRIMASE"/>
    <property type="match status" value="1"/>
</dbReference>
<keyword evidence="2" id="KW-0240">DNA-directed RNA polymerase</keyword>
<keyword evidence="13" id="KW-0175">Coiled coil</keyword>
<dbReference type="Gene3D" id="3.40.1360.10">
    <property type="match status" value="1"/>
</dbReference>
<evidence type="ECO:0000256" key="2">
    <source>
        <dbReference type="ARBA" id="ARBA00022478"/>
    </source>
</evidence>
<keyword evidence="7" id="KW-0479">Metal-binding</keyword>
<evidence type="ECO:0000256" key="10">
    <source>
        <dbReference type="ARBA" id="ARBA00022842"/>
    </source>
</evidence>
<dbReference type="GO" id="GO:0003677">
    <property type="term" value="F:DNA binding"/>
    <property type="evidence" value="ECO:0007669"/>
    <property type="project" value="UniProtKB-KW"/>
</dbReference>
<dbReference type="InterPro" id="IPR050219">
    <property type="entry name" value="DnaG_primase"/>
</dbReference>
<evidence type="ECO:0000256" key="4">
    <source>
        <dbReference type="ARBA" id="ARBA00022679"/>
    </source>
</evidence>
<dbReference type="InterPro" id="IPR019475">
    <property type="entry name" value="DNA_primase_DnaB-bd"/>
</dbReference>
<dbReference type="PROSITE" id="PS50880">
    <property type="entry name" value="TOPRIM"/>
    <property type="match status" value="1"/>
</dbReference>
<dbReference type="GO" id="GO:1990077">
    <property type="term" value="C:primosome complex"/>
    <property type="evidence" value="ECO:0007669"/>
    <property type="project" value="UniProtKB-KW"/>
</dbReference>
<feature type="domain" description="Toprim" evidence="14">
    <location>
        <begin position="256"/>
        <end position="342"/>
    </location>
</feature>
<dbReference type="AlphaFoldDB" id="A0A6J6C5R5"/>
<keyword evidence="5" id="KW-0548">Nucleotidyltransferase</keyword>
<dbReference type="Gene3D" id="3.90.580.10">
    <property type="entry name" value="Zinc finger, CHC2-type domain"/>
    <property type="match status" value="1"/>
</dbReference>
<dbReference type="GO" id="GO:0008270">
    <property type="term" value="F:zinc ion binding"/>
    <property type="evidence" value="ECO:0007669"/>
    <property type="project" value="UniProtKB-KW"/>
</dbReference>
<protein>
    <submittedName>
        <fullName evidence="15">Unannotated protein</fullName>
    </submittedName>
</protein>
<dbReference type="SMART" id="SM00493">
    <property type="entry name" value="TOPRIM"/>
    <property type="match status" value="1"/>
</dbReference>
<evidence type="ECO:0000256" key="12">
    <source>
        <dbReference type="ARBA" id="ARBA00023163"/>
    </source>
</evidence>
<keyword evidence="3" id="KW-0639">Primosome</keyword>
<dbReference type="NCBIfam" id="TIGR01391">
    <property type="entry name" value="dnaG"/>
    <property type="match status" value="1"/>
</dbReference>
<evidence type="ECO:0000256" key="6">
    <source>
        <dbReference type="ARBA" id="ARBA00022705"/>
    </source>
</evidence>
<evidence type="ECO:0000259" key="14">
    <source>
        <dbReference type="PROSITE" id="PS50880"/>
    </source>
</evidence>
<dbReference type="InterPro" id="IPR034151">
    <property type="entry name" value="TOPRIM_DnaG_bac"/>
</dbReference>
<dbReference type="GO" id="GO:0006269">
    <property type="term" value="P:DNA replication, synthesis of primer"/>
    <property type="evidence" value="ECO:0007669"/>
    <property type="project" value="UniProtKB-KW"/>
</dbReference>
<keyword evidence="8" id="KW-0863">Zinc-finger</keyword>
<dbReference type="InterPro" id="IPR006171">
    <property type="entry name" value="TOPRIM_dom"/>
</dbReference>
<dbReference type="InterPro" id="IPR006295">
    <property type="entry name" value="DNA_primase_DnaG"/>
</dbReference>
<dbReference type="GO" id="GO:0003899">
    <property type="term" value="F:DNA-directed RNA polymerase activity"/>
    <property type="evidence" value="ECO:0007669"/>
    <property type="project" value="InterPro"/>
</dbReference>
<dbReference type="SUPFAM" id="SSF57783">
    <property type="entry name" value="Zinc beta-ribbon"/>
    <property type="match status" value="1"/>
</dbReference>
<name>A0A6J6C5R5_9ZZZZ</name>
<gene>
    <name evidence="15" type="ORF">UFOPK1503_00698</name>
</gene>
<dbReference type="SMART" id="SM00400">
    <property type="entry name" value="ZnF_CHCC"/>
    <property type="match status" value="1"/>
</dbReference>
<dbReference type="PANTHER" id="PTHR30313">
    <property type="entry name" value="DNA PRIMASE"/>
    <property type="match status" value="1"/>
</dbReference>
<evidence type="ECO:0000256" key="13">
    <source>
        <dbReference type="SAM" id="Coils"/>
    </source>
</evidence>
<comment type="cofactor">
    <cofactor evidence="1">
        <name>Zn(2+)</name>
        <dbReference type="ChEBI" id="CHEBI:29105"/>
    </cofactor>
</comment>
<keyword evidence="6" id="KW-0235">DNA replication</keyword>
<organism evidence="15">
    <name type="scientific">freshwater metagenome</name>
    <dbReference type="NCBI Taxonomy" id="449393"/>
    <lineage>
        <taxon>unclassified sequences</taxon>
        <taxon>metagenomes</taxon>
        <taxon>ecological metagenomes</taxon>
    </lineage>
</organism>
<reference evidence="15" key="1">
    <citation type="submission" date="2020-05" db="EMBL/GenBank/DDBJ databases">
        <authorList>
            <person name="Chiriac C."/>
            <person name="Salcher M."/>
            <person name="Ghai R."/>
            <person name="Kavagutti S V."/>
        </authorList>
    </citation>
    <scope>NUCLEOTIDE SEQUENCE</scope>
</reference>
<evidence type="ECO:0000256" key="11">
    <source>
        <dbReference type="ARBA" id="ARBA00023125"/>
    </source>
</evidence>
<dbReference type="Pfam" id="PF10410">
    <property type="entry name" value="DnaB_bind"/>
    <property type="match status" value="1"/>
</dbReference>
<dbReference type="InterPro" id="IPR002694">
    <property type="entry name" value="Znf_CHC2"/>
</dbReference>
<evidence type="ECO:0000256" key="3">
    <source>
        <dbReference type="ARBA" id="ARBA00022515"/>
    </source>
</evidence>
<dbReference type="HAMAP" id="MF_00974">
    <property type="entry name" value="DNA_primase_DnaG"/>
    <property type="match status" value="1"/>
</dbReference>
<dbReference type="InterPro" id="IPR013264">
    <property type="entry name" value="DNAG_N"/>
</dbReference>
<dbReference type="InterPro" id="IPR037068">
    <property type="entry name" value="DNA_primase_core_N_sf"/>
</dbReference>
<dbReference type="FunFam" id="3.90.980.10:FF:000001">
    <property type="entry name" value="DNA primase"/>
    <property type="match status" value="1"/>
</dbReference>
<dbReference type="Gene3D" id="3.90.980.10">
    <property type="entry name" value="DNA primase, catalytic core, N-terminal domain"/>
    <property type="match status" value="1"/>
</dbReference>
<dbReference type="Pfam" id="PF01807">
    <property type="entry name" value="Zn_ribbon_DnaG"/>
    <property type="match status" value="1"/>
</dbReference>
<evidence type="ECO:0000256" key="7">
    <source>
        <dbReference type="ARBA" id="ARBA00022723"/>
    </source>
</evidence>
<accession>A0A6J6C5R5</accession>
<dbReference type="Pfam" id="PF13662">
    <property type="entry name" value="Toprim_4"/>
    <property type="match status" value="1"/>
</dbReference>
<dbReference type="InterPro" id="IPR036977">
    <property type="entry name" value="DNA_primase_Znf_CHC2"/>
</dbReference>
<proteinExistence type="inferred from homology"/>
<dbReference type="GO" id="GO:0005737">
    <property type="term" value="C:cytoplasm"/>
    <property type="evidence" value="ECO:0007669"/>
    <property type="project" value="TreeGrafter"/>
</dbReference>
<dbReference type="PIRSF" id="PIRSF002811">
    <property type="entry name" value="DnaG"/>
    <property type="match status" value="1"/>
</dbReference>
<dbReference type="GO" id="GO:0000428">
    <property type="term" value="C:DNA-directed RNA polymerase complex"/>
    <property type="evidence" value="ECO:0007669"/>
    <property type="project" value="UniProtKB-KW"/>
</dbReference>
<dbReference type="FunFam" id="3.90.580.10:FF:000001">
    <property type="entry name" value="DNA primase"/>
    <property type="match status" value="1"/>
</dbReference>
<dbReference type="InterPro" id="IPR030846">
    <property type="entry name" value="DnaG_bac"/>
</dbReference>
<dbReference type="CDD" id="cd03364">
    <property type="entry name" value="TOPRIM_DnaG_primases"/>
    <property type="match status" value="1"/>
</dbReference>
<evidence type="ECO:0000256" key="9">
    <source>
        <dbReference type="ARBA" id="ARBA00022833"/>
    </source>
</evidence>
<keyword evidence="4" id="KW-0808">Transferase</keyword>